<accession>A0ABT6MAQ8</accession>
<name>A0ABT6MAQ8_9NOCA</name>
<evidence type="ECO:0000256" key="2">
    <source>
        <dbReference type="SAM" id="Phobius"/>
    </source>
</evidence>
<dbReference type="NCBIfam" id="NF037996">
    <property type="entry name" value="B-4DMT"/>
    <property type="match status" value="1"/>
</dbReference>
<feature type="transmembrane region" description="Helical" evidence="2">
    <location>
        <begin position="60"/>
        <end position="79"/>
    </location>
</feature>
<keyword evidence="2" id="KW-0472">Membrane</keyword>
<keyword evidence="2" id="KW-1133">Transmembrane helix</keyword>
<comment type="caution">
    <text evidence="3">The sequence shown here is derived from an EMBL/GenBank/DDBJ whole genome shotgun (WGS) entry which is preliminary data.</text>
</comment>
<dbReference type="EMBL" id="JARXVC010000005">
    <property type="protein sequence ID" value="MDH6281389.1"/>
    <property type="molecule type" value="Genomic_DNA"/>
</dbReference>
<keyword evidence="2" id="KW-0812">Transmembrane</keyword>
<gene>
    <name evidence="3" type="ORF">M2280_002609</name>
</gene>
<feature type="transmembrane region" description="Helical" evidence="2">
    <location>
        <begin position="100"/>
        <end position="127"/>
    </location>
</feature>
<dbReference type="Proteomes" id="UP001160334">
    <property type="component" value="Unassembled WGS sequence"/>
</dbReference>
<feature type="transmembrane region" description="Helical" evidence="2">
    <location>
        <begin position="34"/>
        <end position="54"/>
    </location>
</feature>
<organism evidence="3 4">
    <name type="scientific">Prescottella agglutinans</name>
    <dbReference type="NCBI Taxonomy" id="1644129"/>
    <lineage>
        <taxon>Bacteria</taxon>
        <taxon>Bacillati</taxon>
        <taxon>Actinomycetota</taxon>
        <taxon>Actinomycetes</taxon>
        <taxon>Mycobacteriales</taxon>
        <taxon>Nocardiaceae</taxon>
        <taxon>Prescottella</taxon>
    </lineage>
</organism>
<proteinExistence type="predicted"/>
<evidence type="ECO:0000313" key="4">
    <source>
        <dbReference type="Proteomes" id="UP001160334"/>
    </source>
</evidence>
<feature type="region of interest" description="Disordered" evidence="1">
    <location>
        <begin position="193"/>
        <end position="230"/>
    </location>
</feature>
<evidence type="ECO:0000313" key="3">
    <source>
        <dbReference type="EMBL" id="MDH6281389.1"/>
    </source>
</evidence>
<dbReference type="InterPro" id="IPR047958">
    <property type="entry name" value="B-4DMT-like"/>
</dbReference>
<evidence type="ECO:0000256" key="1">
    <source>
        <dbReference type="SAM" id="MobiDB-lite"/>
    </source>
</evidence>
<protein>
    <recommendedName>
        <fullName evidence="5">Transmembrane protein</fullName>
    </recommendedName>
</protein>
<evidence type="ECO:0008006" key="5">
    <source>
        <dbReference type="Google" id="ProtNLM"/>
    </source>
</evidence>
<sequence length="230" mass="24446">MSGASSARLCGLGHKPGIPLVTLCHMNGWVVRGLGLALVHVVVRSFLGAAVTQWPQQGSIMRWFSLLLVILAAFLWGALDGIRDRRAHPDPDDGADLTIMWLKAAFVAGILAGAASWLVGILFDIAITNGGLFFEVTSGAAFTVLLVFVPAMIAVALGRFLVGRGAARSADDRVAYPHDADIDVEERAAESYAGSEWSYEHGHGDDNTDTEVFAPIDPDAKPGGSHRAEQ</sequence>
<feature type="transmembrane region" description="Helical" evidence="2">
    <location>
        <begin position="139"/>
        <end position="162"/>
    </location>
</feature>
<keyword evidence="4" id="KW-1185">Reference proteome</keyword>
<reference evidence="3 4" key="1">
    <citation type="submission" date="2023-04" db="EMBL/GenBank/DDBJ databases">
        <title>Forest soil microbial communities from Buena Vista Peninsula, Colon Province, Panama.</title>
        <authorList>
            <person name="Bouskill N."/>
        </authorList>
    </citation>
    <scope>NUCLEOTIDE SEQUENCE [LARGE SCALE GENOMIC DNA]</scope>
    <source>
        <strain evidence="3 4">CFH S0262</strain>
    </source>
</reference>